<evidence type="ECO:0000256" key="11">
    <source>
        <dbReference type="ARBA" id="ARBA00067136"/>
    </source>
</evidence>
<dbReference type="GO" id="GO:0009636">
    <property type="term" value="P:response to toxic substance"/>
    <property type="evidence" value="ECO:0007669"/>
    <property type="project" value="UniProtKB-KW"/>
</dbReference>
<organism evidence="12 13">
    <name type="scientific">Stakelama pacifica</name>
    <dbReference type="NCBI Taxonomy" id="517720"/>
    <lineage>
        <taxon>Bacteria</taxon>
        <taxon>Pseudomonadati</taxon>
        <taxon>Pseudomonadota</taxon>
        <taxon>Alphaproteobacteria</taxon>
        <taxon>Sphingomonadales</taxon>
        <taxon>Sphingomonadaceae</taxon>
        <taxon>Stakelama</taxon>
    </lineage>
</organism>
<name>A0A4R6FDR6_9SPHN</name>
<dbReference type="InterPro" id="IPR004136">
    <property type="entry name" value="NMO"/>
</dbReference>
<dbReference type="GO" id="GO:0000166">
    <property type="term" value="F:nucleotide binding"/>
    <property type="evidence" value="ECO:0007669"/>
    <property type="project" value="UniProtKB-KW"/>
</dbReference>
<evidence type="ECO:0000313" key="13">
    <source>
        <dbReference type="Proteomes" id="UP000295493"/>
    </source>
</evidence>
<keyword evidence="6" id="KW-0547">Nucleotide-binding</keyword>
<keyword evidence="8 12" id="KW-0503">Monooxygenase</keyword>
<evidence type="ECO:0000256" key="5">
    <source>
        <dbReference type="ARBA" id="ARBA00022643"/>
    </source>
</evidence>
<keyword evidence="13" id="KW-1185">Reference proteome</keyword>
<evidence type="ECO:0000313" key="12">
    <source>
        <dbReference type="EMBL" id="TDN79312.1"/>
    </source>
</evidence>
<dbReference type="CDD" id="cd04730">
    <property type="entry name" value="NPD_like"/>
    <property type="match status" value="1"/>
</dbReference>
<evidence type="ECO:0000256" key="1">
    <source>
        <dbReference type="ARBA" id="ARBA00001917"/>
    </source>
</evidence>
<dbReference type="FunFam" id="3.20.20.70:FF:000154">
    <property type="entry name" value="Probable nitronate monooxygenase"/>
    <property type="match status" value="1"/>
</dbReference>
<dbReference type="Gene3D" id="3.20.20.70">
    <property type="entry name" value="Aldolase class I"/>
    <property type="match status" value="1"/>
</dbReference>
<dbReference type="RefSeq" id="WP_133496666.1">
    <property type="nucleotide sequence ID" value="NZ_BMLU01000012.1"/>
</dbReference>
<comment type="cofactor">
    <cofactor evidence="1">
        <name>FMN</name>
        <dbReference type="ChEBI" id="CHEBI:58210"/>
    </cofactor>
</comment>
<dbReference type="Pfam" id="PF03060">
    <property type="entry name" value="NMO"/>
    <property type="match status" value="1"/>
</dbReference>
<accession>A0A4R6FDR6</accession>
<reference evidence="12 13" key="1">
    <citation type="submission" date="2019-03" db="EMBL/GenBank/DDBJ databases">
        <title>Genomic Encyclopedia of Type Strains, Phase IV (KMG-IV): sequencing the most valuable type-strain genomes for metagenomic binning, comparative biology and taxonomic classification.</title>
        <authorList>
            <person name="Goeker M."/>
        </authorList>
    </citation>
    <scope>NUCLEOTIDE SEQUENCE [LARGE SCALE GENOMIC DNA]</scope>
    <source>
        <strain evidence="12 13">DSM 25059</strain>
    </source>
</reference>
<proteinExistence type="inferred from homology"/>
<dbReference type="InterPro" id="IPR013785">
    <property type="entry name" value="Aldolase_TIM"/>
</dbReference>
<sequence>MTLLERIGLTAPIFQAPMAGVATPALAAAVSEAGGLGALGLGASDSEAARAMIEETRARTDRAFHVNLFVHATPPTDAAREAAWLAALAPAFAEASAEPPEALTSPYTSLAEDNAVLAMLCEERPAVVSFHFGLPEPSHAAALREAGCLLLASVTSPAEALAAERAGMDAVIAQGYEAGGHRGMFDPDAPDDRLSTMALTRLLVRRSTLPVIAAGGIMDGAGIAAALSLGAVAAQLGTAFVACPESAADAGYRAALAGAAADHTIMTRAISGRPARCLANRFTRLGETLPVPVPDYPRAYHAGKALNAAHKAAGEPGYGAQWAGQGAPLARALPAPELMTLLIDELKAV</sequence>
<comment type="caution">
    <text evidence="12">The sequence shown here is derived from an EMBL/GenBank/DDBJ whole genome shotgun (WGS) entry which is preliminary data.</text>
</comment>
<comment type="catalytic activity">
    <reaction evidence="10">
        <text>3 propionate 3-nitronate + 3 O2 + H2O = 3 3-oxopropanoate + 2 nitrate + nitrite + H2O2 + 3 H(+)</text>
        <dbReference type="Rhea" id="RHEA:57332"/>
        <dbReference type="ChEBI" id="CHEBI:15377"/>
        <dbReference type="ChEBI" id="CHEBI:15378"/>
        <dbReference type="ChEBI" id="CHEBI:15379"/>
        <dbReference type="ChEBI" id="CHEBI:16240"/>
        <dbReference type="ChEBI" id="CHEBI:16301"/>
        <dbReference type="ChEBI" id="CHEBI:17632"/>
        <dbReference type="ChEBI" id="CHEBI:33190"/>
        <dbReference type="ChEBI" id="CHEBI:136067"/>
    </reaction>
</comment>
<evidence type="ECO:0000256" key="6">
    <source>
        <dbReference type="ARBA" id="ARBA00022741"/>
    </source>
</evidence>
<keyword evidence="5" id="KW-0288">FMN</keyword>
<keyword evidence="3" id="KW-0216">Detoxification</keyword>
<keyword evidence="4" id="KW-0285">Flavoprotein</keyword>
<dbReference type="SUPFAM" id="SSF51412">
    <property type="entry name" value="Inosine monophosphate dehydrogenase (IMPDH)"/>
    <property type="match status" value="1"/>
</dbReference>
<evidence type="ECO:0000256" key="3">
    <source>
        <dbReference type="ARBA" id="ARBA00022575"/>
    </source>
</evidence>
<dbReference type="PANTHER" id="PTHR42747">
    <property type="entry name" value="NITRONATE MONOOXYGENASE-RELATED"/>
    <property type="match status" value="1"/>
</dbReference>
<evidence type="ECO:0000256" key="2">
    <source>
        <dbReference type="ARBA" id="ARBA00009881"/>
    </source>
</evidence>
<dbReference type="OrthoDB" id="9778912at2"/>
<evidence type="ECO:0000256" key="4">
    <source>
        <dbReference type="ARBA" id="ARBA00022630"/>
    </source>
</evidence>
<evidence type="ECO:0000256" key="7">
    <source>
        <dbReference type="ARBA" id="ARBA00023002"/>
    </source>
</evidence>
<evidence type="ECO:0000256" key="8">
    <source>
        <dbReference type="ARBA" id="ARBA00023033"/>
    </source>
</evidence>
<comment type="similarity">
    <text evidence="2">Belongs to the nitronate monooxygenase family. NMO class I subfamily.</text>
</comment>
<keyword evidence="7" id="KW-0560">Oxidoreductase</keyword>
<evidence type="ECO:0000256" key="10">
    <source>
        <dbReference type="ARBA" id="ARBA00049401"/>
    </source>
</evidence>
<dbReference type="GO" id="GO:0018580">
    <property type="term" value="F:nitronate monooxygenase activity"/>
    <property type="evidence" value="ECO:0007669"/>
    <property type="project" value="InterPro"/>
</dbReference>
<dbReference type="AlphaFoldDB" id="A0A4R6FDR6"/>
<dbReference type="Proteomes" id="UP000295493">
    <property type="component" value="Unassembled WGS sequence"/>
</dbReference>
<dbReference type="EMBL" id="SNWD01000013">
    <property type="protein sequence ID" value="TDN79312.1"/>
    <property type="molecule type" value="Genomic_DNA"/>
</dbReference>
<gene>
    <name evidence="12" type="ORF">EV664_11390</name>
</gene>
<evidence type="ECO:0000256" key="9">
    <source>
        <dbReference type="ARBA" id="ARBA00031155"/>
    </source>
</evidence>
<dbReference type="PANTHER" id="PTHR42747:SF3">
    <property type="entry name" value="NITRONATE MONOOXYGENASE-RELATED"/>
    <property type="match status" value="1"/>
</dbReference>
<protein>
    <recommendedName>
        <fullName evidence="11">Nitronate monooxygenase</fullName>
    </recommendedName>
    <alternativeName>
        <fullName evidence="9">Propionate 3-nitronate monooxygenase</fullName>
    </alternativeName>
</protein>